<accession>A0A8S1J0T9</accession>
<evidence type="ECO:0000313" key="2">
    <source>
        <dbReference type="EMBL" id="CAD7697111.1"/>
    </source>
</evidence>
<organism evidence="2 3">
    <name type="scientific">Ostreobium quekettii</name>
    <dbReference type="NCBI Taxonomy" id="121088"/>
    <lineage>
        <taxon>Eukaryota</taxon>
        <taxon>Viridiplantae</taxon>
        <taxon>Chlorophyta</taxon>
        <taxon>core chlorophytes</taxon>
        <taxon>Ulvophyceae</taxon>
        <taxon>TCBD clade</taxon>
        <taxon>Bryopsidales</taxon>
        <taxon>Ostreobineae</taxon>
        <taxon>Ostreobiaceae</taxon>
        <taxon>Ostreobium</taxon>
    </lineage>
</organism>
<keyword evidence="3" id="KW-1185">Reference proteome</keyword>
<feature type="compositionally biased region" description="Polar residues" evidence="1">
    <location>
        <begin position="220"/>
        <end position="230"/>
    </location>
</feature>
<gene>
    <name evidence="2" type="ORF">OSTQU699_LOCUS2472</name>
</gene>
<dbReference type="CDD" id="cd00024">
    <property type="entry name" value="CD_CSD"/>
    <property type="match status" value="1"/>
</dbReference>
<name>A0A8S1J0T9_9CHLO</name>
<proteinExistence type="predicted"/>
<dbReference type="Proteomes" id="UP000708148">
    <property type="component" value="Unassembled WGS sequence"/>
</dbReference>
<dbReference type="EMBL" id="CAJHUC010000605">
    <property type="protein sequence ID" value="CAD7697111.1"/>
    <property type="molecule type" value="Genomic_DNA"/>
</dbReference>
<feature type="compositionally biased region" description="Polar residues" evidence="1">
    <location>
        <begin position="365"/>
        <end position="374"/>
    </location>
</feature>
<evidence type="ECO:0000313" key="3">
    <source>
        <dbReference type="Proteomes" id="UP000708148"/>
    </source>
</evidence>
<evidence type="ECO:0000256" key="1">
    <source>
        <dbReference type="SAM" id="MobiDB-lite"/>
    </source>
</evidence>
<reference evidence="2" key="1">
    <citation type="submission" date="2020-12" db="EMBL/GenBank/DDBJ databases">
        <authorList>
            <person name="Iha C."/>
        </authorList>
    </citation>
    <scope>NUCLEOTIDE SEQUENCE</scope>
</reference>
<sequence length="472" mass="51180">MTLGSPQVYSRTPFRANLSGMALSPRHRFHNAVVEQDIRDARSCLLGSPSQPIAWGPEWPGWTQLSARLGLRGSREAARAWELLRREQRPAGARGGRENGERREEGERGEEGEDRRDGEQDEANHQRTCSQLCGEAGLIASQEIGSQEGILPASQPKVLALLQKDFVGRGRRKEASYLVRFEGYPPSQDNWFKEAELRRANYGQMVDDYEAAHREERRNGSTLRETSQDVQDMGTGTEGTAAEHEQDAAGDGQVEGVTTGTPMSRAPNRRSRVAEDAAGTPSVKRQRTGHSSRAEQGGDVSASEQTLSIAEQAARVLPFIERMAPVGLPLEQQAGPSTPGAVAGMQRSPPLAARAAPGHNVAGSPASTTPSNVPISLRRSDIVEDDRGPGSSCPGIPLAGPQGLLSEEGWKGAKIIKVRKDADSSELVAWIACRDATEMKVPVSFLHRSWHTSVALNEFFEKLAMKCKGRSG</sequence>
<feature type="compositionally biased region" description="Basic and acidic residues" evidence="1">
    <location>
        <begin position="113"/>
        <end position="125"/>
    </location>
</feature>
<evidence type="ECO:0008006" key="4">
    <source>
        <dbReference type="Google" id="ProtNLM"/>
    </source>
</evidence>
<dbReference type="AlphaFoldDB" id="A0A8S1J0T9"/>
<feature type="region of interest" description="Disordered" evidence="1">
    <location>
        <begin position="214"/>
        <end position="305"/>
    </location>
</feature>
<protein>
    <recommendedName>
        <fullName evidence="4">Chromo domain-containing protein</fullName>
    </recommendedName>
</protein>
<dbReference type="Gene3D" id="2.40.50.40">
    <property type="match status" value="1"/>
</dbReference>
<feature type="region of interest" description="Disordered" evidence="1">
    <location>
        <begin position="87"/>
        <end position="127"/>
    </location>
</feature>
<feature type="region of interest" description="Disordered" evidence="1">
    <location>
        <begin position="333"/>
        <end position="375"/>
    </location>
</feature>
<comment type="caution">
    <text evidence="2">The sequence shown here is derived from an EMBL/GenBank/DDBJ whole genome shotgun (WGS) entry which is preliminary data.</text>
</comment>
<feature type="compositionally biased region" description="Basic and acidic residues" evidence="1">
    <location>
        <begin position="87"/>
        <end position="106"/>
    </location>
</feature>